<evidence type="ECO:0000313" key="3">
    <source>
        <dbReference type="EMBL" id="CAA9431220.1"/>
    </source>
</evidence>
<name>A0A6J4Q0I3_9BACT</name>
<accession>A0A6J4Q0I3</accession>
<dbReference type="AlphaFoldDB" id="A0A6J4Q0I3"/>
<sequence>MWYVLIGLSLSLACVVGLQFFYMLYLERISDERKKRISELERHSKQLTRRLAEAERQIADQSEILETMFDEYEEEEIWADVIEDR</sequence>
<evidence type="ECO:0000256" key="2">
    <source>
        <dbReference type="SAM" id="Phobius"/>
    </source>
</evidence>
<organism evidence="3">
    <name type="scientific">uncultured Pyrinomonadaceae bacterium</name>
    <dbReference type="NCBI Taxonomy" id="2283094"/>
    <lineage>
        <taxon>Bacteria</taxon>
        <taxon>Pseudomonadati</taxon>
        <taxon>Acidobacteriota</taxon>
        <taxon>Blastocatellia</taxon>
        <taxon>Blastocatellales</taxon>
        <taxon>Pyrinomonadaceae</taxon>
        <taxon>environmental samples</taxon>
    </lineage>
</organism>
<gene>
    <name evidence="3" type="ORF">AVDCRST_MAG74-3713</name>
</gene>
<keyword evidence="2" id="KW-0472">Membrane</keyword>
<keyword evidence="1" id="KW-0175">Coiled coil</keyword>
<reference evidence="3" key="1">
    <citation type="submission" date="2020-02" db="EMBL/GenBank/DDBJ databases">
        <authorList>
            <person name="Meier V. D."/>
        </authorList>
    </citation>
    <scope>NUCLEOTIDE SEQUENCE</scope>
    <source>
        <strain evidence="3">AVDCRST_MAG74</strain>
    </source>
</reference>
<keyword evidence="2" id="KW-0812">Transmembrane</keyword>
<dbReference type="EMBL" id="CADCUR010000307">
    <property type="protein sequence ID" value="CAA9431220.1"/>
    <property type="molecule type" value="Genomic_DNA"/>
</dbReference>
<protein>
    <submittedName>
        <fullName evidence="3">Uncharacterized protein</fullName>
    </submittedName>
</protein>
<proteinExistence type="predicted"/>
<keyword evidence="2" id="KW-1133">Transmembrane helix</keyword>
<feature type="transmembrane region" description="Helical" evidence="2">
    <location>
        <begin position="6"/>
        <end position="26"/>
    </location>
</feature>
<feature type="coiled-coil region" evidence="1">
    <location>
        <begin position="37"/>
        <end position="71"/>
    </location>
</feature>
<evidence type="ECO:0000256" key="1">
    <source>
        <dbReference type="SAM" id="Coils"/>
    </source>
</evidence>